<dbReference type="CDD" id="cd00737">
    <property type="entry name" value="lyz_endolysin_autolysin"/>
    <property type="match status" value="1"/>
</dbReference>
<evidence type="ECO:0000256" key="3">
    <source>
        <dbReference type="ARBA" id="ARBA00022638"/>
    </source>
</evidence>
<evidence type="ECO:0000256" key="7">
    <source>
        <dbReference type="RuleBase" id="RU003788"/>
    </source>
</evidence>
<dbReference type="SUPFAM" id="SSF53955">
    <property type="entry name" value="Lysozyme-like"/>
    <property type="match status" value="1"/>
</dbReference>
<dbReference type="EMBL" id="RFES01000007">
    <property type="protein sequence ID" value="RSO56347.1"/>
    <property type="molecule type" value="Genomic_DNA"/>
</dbReference>
<dbReference type="GO" id="GO:0016998">
    <property type="term" value="P:cell wall macromolecule catabolic process"/>
    <property type="evidence" value="ECO:0007669"/>
    <property type="project" value="InterPro"/>
</dbReference>
<keyword evidence="2 7" id="KW-0929">Antimicrobial</keyword>
<dbReference type="PANTHER" id="PTHR38107">
    <property type="match status" value="1"/>
</dbReference>
<dbReference type="InterPro" id="IPR033907">
    <property type="entry name" value="Endolysin_autolysin"/>
</dbReference>
<dbReference type="AlphaFoldDB" id="A0A3R9QFC9"/>
<dbReference type="GO" id="GO:0003796">
    <property type="term" value="F:lysozyme activity"/>
    <property type="evidence" value="ECO:0007669"/>
    <property type="project" value="UniProtKB-EC"/>
</dbReference>
<evidence type="ECO:0000256" key="5">
    <source>
        <dbReference type="ARBA" id="ARBA00023200"/>
    </source>
</evidence>
<keyword evidence="3 7" id="KW-0081">Bacteriolytic enzyme</keyword>
<dbReference type="GO" id="GO:0009253">
    <property type="term" value="P:peptidoglycan catabolic process"/>
    <property type="evidence" value="ECO:0007669"/>
    <property type="project" value="InterPro"/>
</dbReference>
<accession>A0A3R9QFC9</accession>
<dbReference type="GO" id="GO:0031640">
    <property type="term" value="P:killing of cells of another organism"/>
    <property type="evidence" value="ECO:0007669"/>
    <property type="project" value="UniProtKB-KW"/>
</dbReference>
<name>A0A3R9QFC9_9GAMM</name>
<dbReference type="RefSeq" id="WP_125699181.1">
    <property type="nucleotide sequence ID" value="NZ_RFES01000007.1"/>
</dbReference>
<dbReference type="GO" id="GO:0042742">
    <property type="term" value="P:defense response to bacterium"/>
    <property type="evidence" value="ECO:0007669"/>
    <property type="project" value="UniProtKB-KW"/>
</dbReference>
<evidence type="ECO:0000256" key="1">
    <source>
        <dbReference type="ARBA" id="ARBA00000632"/>
    </source>
</evidence>
<organism evidence="8 9">
    <name type="scientific">Acinetobacter lactucae</name>
    <dbReference type="NCBI Taxonomy" id="1785128"/>
    <lineage>
        <taxon>Bacteria</taxon>
        <taxon>Pseudomonadati</taxon>
        <taxon>Pseudomonadota</taxon>
        <taxon>Gammaproteobacteria</taxon>
        <taxon>Moraxellales</taxon>
        <taxon>Moraxellaceae</taxon>
        <taxon>Acinetobacter</taxon>
        <taxon>Acinetobacter calcoaceticus/baumannii complex</taxon>
    </lineage>
</organism>
<comment type="similarity">
    <text evidence="7">Belongs to the glycosyl hydrolase 24 family.</text>
</comment>
<dbReference type="InterPro" id="IPR034690">
    <property type="entry name" value="Endolysin_T4_type"/>
</dbReference>
<dbReference type="InterPro" id="IPR023346">
    <property type="entry name" value="Lysozyme-like_dom_sf"/>
</dbReference>
<gene>
    <name evidence="8" type="ORF">EA756_11675</name>
</gene>
<dbReference type="Proteomes" id="UP000276905">
    <property type="component" value="Unassembled WGS sequence"/>
</dbReference>
<dbReference type="InterPro" id="IPR051018">
    <property type="entry name" value="Bacteriophage_GH24"/>
</dbReference>
<dbReference type="HAMAP" id="MF_04110">
    <property type="entry name" value="ENDOLYSIN_T4"/>
    <property type="match status" value="1"/>
</dbReference>
<proteinExistence type="inferred from homology"/>
<protein>
    <recommendedName>
        <fullName evidence="7">Lysozyme</fullName>
        <ecNumber evidence="7">3.2.1.17</ecNumber>
    </recommendedName>
</protein>
<evidence type="ECO:0000256" key="6">
    <source>
        <dbReference type="ARBA" id="ARBA00023295"/>
    </source>
</evidence>
<comment type="caution">
    <text evidence="8">The sequence shown here is derived from an EMBL/GenBank/DDBJ whole genome shotgun (WGS) entry which is preliminary data.</text>
</comment>
<keyword evidence="4 7" id="KW-0378">Hydrolase</keyword>
<dbReference type="EC" id="3.2.1.17" evidence="7"/>
<keyword evidence="5" id="KW-1035">Host cytoplasm</keyword>
<dbReference type="PANTHER" id="PTHR38107:SF3">
    <property type="entry name" value="LYSOZYME RRRD-RELATED"/>
    <property type="match status" value="1"/>
</dbReference>
<dbReference type="InterPro" id="IPR023347">
    <property type="entry name" value="Lysozyme_dom_sf"/>
</dbReference>
<dbReference type="Pfam" id="PF00959">
    <property type="entry name" value="Phage_lysozyme"/>
    <property type="match status" value="1"/>
</dbReference>
<evidence type="ECO:0000313" key="8">
    <source>
        <dbReference type="EMBL" id="RSO56347.1"/>
    </source>
</evidence>
<reference evidence="8 9" key="1">
    <citation type="submission" date="2018-10" db="EMBL/GenBank/DDBJ databases">
        <title>GWAS and RNA-Seq identify cryptic mechanisms of antimicrobial resistance in Acinetobacter baumannii.</title>
        <authorList>
            <person name="Sahl J.W."/>
        </authorList>
    </citation>
    <scope>NUCLEOTIDE SEQUENCE [LARGE SCALE GENOMIC DNA]</scope>
    <source>
        <strain evidence="8 9">TG41018</strain>
    </source>
</reference>
<evidence type="ECO:0000313" key="9">
    <source>
        <dbReference type="Proteomes" id="UP000276905"/>
    </source>
</evidence>
<dbReference type="Gene3D" id="1.10.530.40">
    <property type="match status" value="1"/>
</dbReference>
<comment type="catalytic activity">
    <reaction evidence="1 7">
        <text>Hydrolysis of (1-&gt;4)-beta-linkages between N-acetylmuramic acid and N-acetyl-D-glucosamine residues in a peptidoglycan and between N-acetyl-D-glucosamine residues in chitodextrins.</text>
        <dbReference type="EC" id="3.2.1.17"/>
    </reaction>
</comment>
<sequence length="205" mass="22766">MSVDNAEKVAQAYSWLRAMSGGKLTQDQVAAGDSIIAMNGLKTFAQVIGYKLDDAVTGFRDISDNGYKLIKSFEGFMPKAYPDTGGVWTIGYGTIKYPNGTRVKKGDMCTMAEAEEWLKNDCGWVDACLDRYLKFQPTQNQFDALASLVYNIGETAFSKSTLLKKLNEQDYAGAANQFDKWVYDNGKVIKGLVNRRAAEKKLFLT</sequence>
<evidence type="ECO:0000256" key="2">
    <source>
        <dbReference type="ARBA" id="ARBA00022529"/>
    </source>
</evidence>
<dbReference type="InterPro" id="IPR002196">
    <property type="entry name" value="Glyco_hydro_24"/>
</dbReference>
<keyword evidence="6 7" id="KW-0326">Glycosidase</keyword>
<evidence type="ECO:0000256" key="4">
    <source>
        <dbReference type="ARBA" id="ARBA00022801"/>
    </source>
</evidence>